<dbReference type="SUPFAM" id="SSF56300">
    <property type="entry name" value="Metallo-dependent phosphatases"/>
    <property type="match status" value="1"/>
</dbReference>
<reference evidence="3" key="2">
    <citation type="submission" date="2010-05" db="EMBL/GenBank/DDBJ databases">
        <title>The Genome Sequence of Magnaporthe poae strain ATCC 64411.</title>
        <authorList>
            <consortium name="The Broad Institute Genome Sequencing Platform"/>
            <consortium name="Broad Institute Genome Sequencing Center for Infectious Disease"/>
            <person name="Ma L.-J."/>
            <person name="Dead R."/>
            <person name="Young S."/>
            <person name="Zeng Q."/>
            <person name="Koehrsen M."/>
            <person name="Alvarado L."/>
            <person name="Berlin A."/>
            <person name="Chapman S.B."/>
            <person name="Chen Z."/>
            <person name="Freedman E."/>
            <person name="Gellesch M."/>
            <person name="Goldberg J."/>
            <person name="Griggs A."/>
            <person name="Gujja S."/>
            <person name="Heilman E.R."/>
            <person name="Heiman D."/>
            <person name="Hepburn T."/>
            <person name="Howarth C."/>
            <person name="Jen D."/>
            <person name="Larson L."/>
            <person name="Mehta T."/>
            <person name="Neiman D."/>
            <person name="Pearson M."/>
            <person name="Roberts A."/>
            <person name="Saif S."/>
            <person name="Shea T."/>
            <person name="Shenoy N."/>
            <person name="Sisk P."/>
            <person name="Stolte C."/>
            <person name="Sykes S."/>
            <person name="Walk T."/>
            <person name="White J."/>
            <person name="Yandava C."/>
            <person name="Haas B."/>
            <person name="Nusbaum C."/>
            <person name="Birren B."/>
        </authorList>
    </citation>
    <scope>NUCLEOTIDE SEQUENCE</scope>
    <source>
        <strain evidence="3">ATCC 64411</strain>
    </source>
</reference>
<feature type="region of interest" description="Disordered" evidence="1">
    <location>
        <begin position="160"/>
        <end position="261"/>
    </location>
</feature>
<dbReference type="AlphaFoldDB" id="A0A0C4DK22"/>
<reference evidence="4" key="5">
    <citation type="submission" date="2015-06" db="UniProtKB">
        <authorList>
            <consortium name="EnsemblFungi"/>
        </authorList>
    </citation>
    <scope>IDENTIFICATION</scope>
    <source>
        <strain evidence="4">ATCC 64411</strain>
    </source>
</reference>
<keyword evidence="5" id="KW-1185">Reference proteome</keyword>
<name>A0A0C4DK22_MAGP6</name>
<dbReference type="OrthoDB" id="630188at2759"/>
<feature type="compositionally biased region" description="Polar residues" evidence="1">
    <location>
        <begin position="221"/>
        <end position="231"/>
    </location>
</feature>
<gene>
    <name evidence="3" type="ORF">MAPG_00085</name>
</gene>
<dbReference type="EnsemblFungi" id="MAPG_00085T0">
    <property type="protein sequence ID" value="MAPG_00085T0"/>
    <property type="gene ID" value="MAPG_00085"/>
</dbReference>
<feature type="compositionally biased region" description="Pro residues" evidence="1">
    <location>
        <begin position="162"/>
        <end position="171"/>
    </location>
</feature>
<dbReference type="Pfam" id="PF00149">
    <property type="entry name" value="Metallophos"/>
    <property type="match status" value="1"/>
</dbReference>
<dbReference type="Gene3D" id="3.60.21.10">
    <property type="match status" value="2"/>
</dbReference>
<reference evidence="3" key="3">
    <citation type="submission" date="2011-03" db="EMBL/GenBank/DDBJ databases">
        <title>Annotation of Magnaporthe poae ATCC 64411.</title>
        <authorList>
            <person name="Ma L.-J."/>
            <person name="Dead R."/>
            <person name="Young S.K."/>
            <person name="Zeng Q."/>
            <person name="Gargeya S."/>
            <person name="Fitzgerald M."/>
            <person name="Haas B."/>
            <person name="Abouelleil A."/>
            <person name="Alvarado L."/>
            <person name="Arachchi H.M."/>
            <person name="Berlin A."/>
            <person name="Brown A."/>
            <person name="Chapman S.B."/>
            <person name="Chen Z."/>
            <person name="Dunbar C."/>
            <person name="Freedman E."/>
            <person name="Gearin G."/>
            <person name="Gellesch M."/>
            <person name="Goldberg J."/>
            <person name="Griggs A."/>
            <person name="Gujja S."/>
            <person name="Heiman D."/>
            <person name="Howarth C."/>
            <person name="Larson L."/>
            <person name="Lui A."/>
            <person name="MacDonald P.J.P."/>
            <person name="Mehta T."/>
            <person name="Montmayeur A."/>
            <person name="Murphy C."/>
            <person name="Neiman D."/>
            <person name="Pearson M."/>
            <person name="Priest M."/>
            <person name="Roberts A."/>
            <person name="Saif S."/>
            <person name="Shea T."/>
            <person name="Shenoy N."/>
            <person name="Sisk P."/>
            <person name="Stolte C."/>
            <person name="Sykes S."/>
            <person name="Yandava C."/>
            <person name="Wortman J."/>
            <person name="Nusbaum C."/>
            <person name="Birren B."/>
        </authorList>
    </citation>
    <scope>NUCLEOTIDE SEQUENCE</scope>
    <source>
        <strain evidence="3">ATCC 64411</strain>
    </source>
</reference>
<feature type="domain" description="Calcineurin-like phosphoesterase" evidence="2">
    <location>
        <begin position="28"/>
        <end position="104"/>
    </location>
</feature>
<dbReference type="EMBL" id="ADBL01000018">
    <property type="status" value="NOT_ANNOTATED_CDS"/>
    <property type="molecule type" value="Genomic_DNA"/>
</dbReference>
<evidence type="ECO:0000313" key="4">
    <source>
        <dbReference type="EnsemblFungi" id="MAPG_00085T0"/>
    </source>
</evidence>
<evidence type="ECO:0000259" key="2">
    <source>
        <dbReference type="Pfam" id="PF00149"/>
    </source>
</evidence>
<dbReference type="GO" id="GO:0016787">
    <property type="term" value="F:hydrolase activity"/>
    <property type="evidence" value="ECO:0007669"/>
    <property type="project" value="InterPro"/>
</dbReference>
<reference evidence="5" key="1">
    <citation type="submission" date="2010-05" db="EMBL/GenBank/DDBJ databases">
        <title>The genome sequence of Magnaporthe poae strain ATCC 64411.</title>
        <authorList>
            <person name="Ma L.-J."/>
            <person name="Dead R."/>
            <person name="Young S."/>
            <person name="Zeng Q."/>
            <person name="Koehrsen M."/>
            <person name="Alvarado L."/>
            <person name="Berlin A."/>
            <person name="Chapman S.B."/>
            <person name="Chen Z."/>
            <person name="Freedman E."/>
            <person name="Gellesch M."/>
            <person name="Goldberg J."/>
            <person name="Griggs A."/>
            <person name="Gujja S."/>
            <person name="Heilman E.R."/>
            <person name="Heiman D."/>
            <person name="Hepburn T."/>
            <person name="Howarth C."/>
            <person name="Jen D."/>
            <person name="Larson L."/>
            <person name="Mehta T."/>
            <person name="Neiman D."/>
            <person name="Pearson M."/>
            <person name="Roberts A."/>
            <person name="Saif S."/>
            <person name="Shea T."/>
            <person name="Shenoy N."/>
            <person name="Sisk P."/>
            <person name="Stolte C."/>
            <person name="Sykes S."/>
            <person name="Walk T."/>
            <person name="White J."/>
            <person name="Yandava C."/>
            <person name="Haas B."/>
            <person name="Nusbaum C."/>
            <person name="Birren B."/>
        </authorList>
    </citation>
    <scope>NUCLEOTIDE SEQUENCE [LARGE SCALE GENOMIC DNA]</scope>
    <source>
        <strain evidence="5">ATCC 64411 / 73-15</strain>
    </source>
</reference>
<feature type="compositionally biased region" description="Basic residues" evidence="1">
    <location>
        <begin position="179"/>
        <end position="194"/>
    </location>
</feature>
<dbReference type="PANTHER" id="PTHR12905:SF16">
    <property type="entry name" value="SER_THR PROTEIN PHOSPHATASE FAMILY PROTEIN (AFU_ORTHOLOGUE AFUA_1G06000)"/>
    <property type="match status" value="1"/>
</dbReference>
<dbReference type="InterPro" id="IPR004843">
    <property type="entry name" value="Calcineurin-like_PHP"/>
</dbReference>
<dbReference type="VEuPathDB" id="FungiDB:MAPG_00085"/>
<dbReference type="Proteomes" id="UP000011715">
    <property type="component" value="Unassembled WGS sequence"/>
</dbReference>
<evidence type="ECO:0000256" key="1">
    <source>
        <dbReference type="SAM" id="MobiDB-lite"/>
    </source>
</evidence>
<dbReference type="InterPro" id="IPR051693">
    <property type="entry name" value="UPF0046_metallophosphoest"/>
</dbReference>
<proteinExistence type="predicted"/>
<dbReference type="PANTHER" id="PTHR12905">
    <property type="entry name" value="METALLOPHOSPHOESTERASE"/>
    <property type="match status" value="1"/>
</dbReference>
<evidence type="ECO:0000313" key="3">
    <source>
        <dbReference type="EMBL" id="KLU80989.1"/>
    </source>
</evidence>
<dbReference type="InterPro" id="IPR029052">
    <property type="entry name" value="Metallo-depent_PP-like"/>
</dbReference>
<evidence type="ECO:0000313" key="5">
    <source>
        <dbReference type="Proteomes" id="UP000011715"/>
    </source>
</evidence>
<protein>
    <submittedName>
        <fullName evidence="3">Ser/Thr protein phosphatase</fullName>
    </submittedName>
</protein>
<dbReference type="EMBL" id="GL876966">
    <property type="protein sequence ID" value="KLU80989.1"/>
    <property type="molecule type" value="Genomic_DNA"/>
</dbReference>
<reference evidence="4" key="4">
    <citation type="journal article" date="2015" name="G3 (Bethesda)">
        <title>Genome sequences of three phytopathogenic species of the Magnaporthaceae family of fungi.</title>
        <authorList>
            <person name="Okagaki L.H."/>
            <person name="Nunes C.C."/>
            <person name="Sailsbery J."/>
            <person name="Clay B."/>
            <person name="Brown D."/>
            <person name="John T."/>
            <person name="Oh Y."/>
            <person name="Young N."/>
            <person name="Fitzgerald M."/>
            <person name="Haas B.J."/>
            <person name="Zeng Q."/>
            <person name="Young S."/>
            <person name="Adiconis X."/>
            <person name="Fan L."/>
            <person name="Levin J.Z."/>
            <person name="Mitchell T.K."/>
            <person name="Okubara P.A."/>
            <person name="Farman M.L."/>
            <person name="Kohn L.M."/>
            <person name="Birren B."/>
            <person name="Ma L.-J."/>
            <person name="Dean R.A."/>
        </authorList>
    </citation>
    <scope>NUCLEOTIDE SEQUENCE</scope>
    <source>
        <strain evidence="4">ATCC 64411 / 73-15</strain>
    </source>
</reference>
<dbReference type="eggNOG" id="KOG3947">
    <property type="taxonomic scope" value="Eukaryota"/>
</dbReference>
<sequence>MDGSDIKRYGDRTKETARSPMLRRTRFVCVSDTHNHAVKLPKGDVLIHAGDLTNQGTSSELIKAVQWLEKAEFEAKIVIAGNHDVTLDADFYKEYGIYFHNQRPESPPECLDLLESSPSIIYLAHSAVKVRLGSSSGPHTEFTVFGSPYSPRDGLWAFSYPRPVPQSPSLPGPDEAQKYKTRTGSRSRSRRRGSGSKSASHQRCEQRPVPPALESVPAEQLQPTPDGNPDSTGDVVAAIAAQPGSRRHSDRPTEPDLPGPSAEEIWAKIPLSADVVVTHGPPRGHRDEAADRRRSAGCEALRCRLWRVRPRLAVCGHVHERQGRRSCALGHRGRARVRQRQVHGGPWCSPAVGRPGSCCQPWRRQGRRRGS</sequence>
<organism evidence="4 5">
    <name type="scientific">Magnaporthiopsis poae (strain ATCC 64411 / 73-15)</name>
    <name type="common">Kentucky bluegrass fungus</name>
    <name type="synonym">Magnaporthe poae</name>
    <dbReference type="NCBI Taxonomy" id="644358"/>
    <lineage>
        <taxon>Eukaryota</taxon>
        <taxon>Fungi</taxon>
        <taxon>Dikarya</taxon>
        <taxon>Ascomycota</taxon>
        <taxon>Pezizomycotina</taxon>
        <taxon>Sordariomycetes</taxon>
        <taxon>Sordariomycetidae</taxon>
        <taxon>Magnaporthales</taxon>
        <taxon>Magnaporthaceae</taxon>
        <taxon>Magnaporthiopsis</taxon>
    </lineage>
</organism>
<accession>A0A0C4DK22</accession>